<proteinExistence type="predicted"/>
<evidence type="ECO:0000313" key="3">
    <source>
        <dbReference type="Proteomes" id="UP000346198"/>
    </source>
</evidence>
<keyword evidence="3" id="KW-1185">Reference proteome</keyword>
<accession>A0A6C2UV28</accession>
<reference evidence="2 3" key="1">
    <citation type="submission" date="2019-04" db="EMBL/GenBank/DDBJ databases">
        <authorList>
            <person name="Van Vliet M D."/>
        </authorList>
    </citation>
    <scope>NUCLEOTIDE SEQUENCE [LARGE SCALE GENOMIC DNA]</scope>
    <source>
        <strain evidence="2 3">F21</strain>
    </source>
</reference>
<dbReference type="EMBL" id="CAAHFH010000002">
    <property type="protein sequence ID" value="VGO22706.1"/>
    <property type="molecule type" value="Genomic_DNA"/>
</dbReference>
<dbReference type="Proteomes" id="UP000346198">
    <property type="component" value="Unassembled WGS sequence"/>
</dbReference>
<gene>
    <name evidence="2" type="ORF">SCARR_04801</name>
</gene>
<feature type="compositionally biased region" description="Basic and acidic residues" evidence="1">
    <location>
        <begin position="48"/>
        <end position="70"/>
    </location>
</feature>
<protein>
    <submittedName>
        <fullName evidence="2">Uncharacterized protein</fullName>
    </submittedName>
</protein>
<evidence type="ECO:0000313" key="2">
    <source>
        <dbReference type="EMBL" id="VGO22706.1"/>
    </source>
</evidence>
<name>A0A6C2UV28_9BACT</name>
<organism evidence="2 3">
    <name type="scientific">Pontiella sulfatireligans</name>
    <dbReference type="NCBI Taxonomy" id="2750658"/>
    <lineage>
        <taxon>Bacteria</taxon>
        <taxon>Pseudomonadati</taxon>
        <taxon>Kiritimatiellota</taxon>
        <taxon>Kiritimatiellia</taxon>
        <taxon>Kiritimatiellales</taxon>
        <taxon>Pontiellaceae</taxon>
        <taxon>Pontiella</taxon>
    </lineage>
</organism>
<sequence length="103" mass="12178">MWYFCGTFLDQTTLPPYRFYQKRTECIARKNYLKTNNVATMTKKRKSQYSERETGRLYKRGKGGEEHPAGDSHSGNYYLEFRVNGKRTRQRQSLSGYLSLYPA</sequence>
<feature type="region of interest" description="Disordered" evidence="1">
    <location>
        <begin position="42"/>
        <end position="76"/>
    </location>
</feature>
<dbReference type="AlphaFoldDB" id="A0A6C2UV28"/>
<evidence type="ECO:0000256" key="1">
    <source>
        <dbReference type="SAM" id="MobiDB-lite"/>
    </source>
</evidence>